<dbReference type="SUPFAM" id="SSF81469">
    <property type="entry name" value="Bacterial aa3 type cytochrome c oxidase subunit IV"/>
    <property type="match status" value="1"/>
</dbReference>
<protein>
    <recommendedName>
        <fullName evidence="2">Cytochrome c oxidase subunit IV bacterial aa3 type domain-containing protein</fullName>
    </recommendedName>
</protein>
<evidence type="ECO:0000256" key="1">
    <source>
        <dbReference type="SAM" id="Phobius"/>
    </source>
</evidence>
<evidence type="ECO:0000259" key="2">
    <source>
        <dbReference type="Pfam" id="PF07835"/>
    </source>
</evidence>
<dbReference type="Pfam" id="PF07835">
    <property type="entry name" value="COX4_pro_2"/>
    <property type="match status" value="1"/>
</dbReference>
<reference evidence="3" key="1">
    <citation type="journal article" date="2014" name="Int. J. Syst. Evol. Microbiol.">
        <title>Complete genome sequence of Corynebacterium casei LMG S-19264T (=DSM 44701T), isolated from a smear-ripened cheese.</title>
        <authorList>
            <consortium name="US DOE Joint Genome Institute (JGI-PGF)"/>
            <person name="Walter F."/>
            <person name="Albersmeier A."/>
            <person name="Kalinowski J."/>
            <person name="Ruckert C."/>
        </authorList>
    </citation>
    <scope>NUCLEOTIDE SEQUENCE</scope>
    <source>
        <strain evidence="3">CGMCC 1.15320</strain>
    </source>
</reference>
<gene>
    <name evidence="3" type="ORF">GCM10011385_17940</name>
</gene>
<keyword evidence="4" id="KW-1185">Reference proteome</keyword>
<reference evidence="3" key="2">
    <citation type="submission" date="2020-09" db="EMBL/GenBank/DDBJ databases">
        <authorList>
            <person name="Sun Q."/>
            <person name="Zhou Y."/>
        </authorList>
    </citation>
    <scope>NUCLEOTIDE SEQUENCE</scope>
    <source>
        <strain evidence="3">CGMCC 1.15320</strain>
    </source>
</reference>
<keyword evidence="1" id="KW-1133">Transmembrane helix</keyword>
<keyword evidence="1" id="KW-0812">Transmembrane</keyword>
<name>A0A916RP44_9HYPH</name>
<evidence type="ECO:0000313" key="4">
    <source>
        <dbReference type="Proteomes" id="UP000636264"/>
    </source>
</evidence>
<feature type="transmembrane region" description="Helical" evidence="1">
    <location>
        <begin position="31"/>
        <end position="50"/>
    </location>
</feature>
<dbReference type="InterPro" id="IPR036596">
    <property type="entry name" value="Cyt-C_aa3_sf"/>
</dbReference>
<dbReference type="RefSeq" id="WP_188720703.1">
    <property type="nucleotide sequence ID" value="NZ_BMIF01000004.1"/>
</dbReference>
<evidence type="ECO:0000313" key="3">
    <source>
        <dbReference type="EMBL" id="GGA64592.1"/>
    </source>
</evidence>
<proteinExistence type="predicted"/>
<feature type="transmembrane region" description="Helical" evidence="1">
    <location>
        <begin position="56"/>
        <end position="74"/>
    </location>
</feature>
<feature type="domain" description="Cytochrome c oxidase subunit IV bacterial aa3 type" evidence="2">
    <location>
        <begin position="5"/>
        <end position="50"/>
    </location>
</feature>
<organism evidence="3 4">
    <name type="scientific">Nitratireductor aestuarii</name>
    <dbReference type="NCBI Taxonomy" id="1735103"/>
    <lineage>
        <taxon>Bacteria</taxon>
        <taxon>Pseudomonadati</taxon>
        <taxon>Pseudomonadota</taxon>
        <taxon>Alphaproteobacteria</taxon>
        <taxon>Hyphomicrobiales</taxon>
        <taxon>Phyllobacteriaceae</taxon>
        <taxon>Nitratireductor</taxon>
    </lineage>
</organism>
<dbReference type="Proteomes" id="UP000636264">
    <property type="component" value="Unassembled WGS sequence"/>
</dbReference>
<dbReference type="EMBL" id="BMIF01000004">
    <property type="protein sequence ID" value="GGA64592.1"/>
    <property type="molecule type" value="Genomic_DNA"/>
</dbReference>
<dbReference type="Gene3D" id="1.20.5.160">
    <property type="entry name" value="Bacterial aa3 type cytochrome c oxidase subunit IV"/>
    <property type="match status" value="1"/>
</dbReference>
<dbReference type="InterPro" id="IPR012422">
    <property type="entry name" value="Cyt_c_oxidase_su4_bac-aa3"/>
</dbReference>
<comment type="caution">
    <text evidence="3">The sequence shown here is derived from an EMBL/GenBank/DDBJ whole genome shotgun (WGS) entry which is preliminary data.</text>
</comment>
<sequence>MADSHSEGVVEMGAEMDYAEHERSYKFFVSFTEYSILLITALLLAMAFGFFTTAGFFSSLILFVIISAVGVWFLRSR</sequence>
<accession>A0A916RP44</accession>
<dbReference type="AlphaFoldDB" id="A0A916RP44"/>
<keyword evidence="1" id="KW-0472">Membrane</keyword>